<evidence type="ECO:0000259" key="3">
    <source>
        <dbReference type="PROSITE" id="PS50103"/>
    </source>
</evidence>
<dbReference type="PANTHER" id="PTHR15725">
    <property type="entry name" value="ZN-FINGER, C-X8-C-X5-C-X3-H TYPE-CONTAINING"/>
    <property type="match status" value="1"/>
</dbReference>
<dbReference type="SMART" id="SM00356">
    <property type="entry name" value="ZnF_C3H1"/>
    <property type="match status" value="3"/>
</dbReference>
<feature type="zinc finger region" description="C3H1-type" evidence="1">
    <location>
        <begin position="22"/>
        <end position="49"/>
    </location>
</feature>
<dbReference type="Proteomes" id="UP001154078">
    <property type="component" value="Chromosome 7"/>
</dbReference>
<dbReference type="AlphaFoldDB" id="A0A9P0BDC6"/>
<reference evidence="4" key="1">
    <citation type="submission" date="2021-12" db="EMBL/GenBank/DDBJ databases">
        <authorList>
            <person name="King R."/>
        </authorList>
    </citation>
    <scope>NUCLEOTIDE SEQUENCE</scope>
</reference>
<evidence type="ECO:0000256" key="2">
    <source>
        <dbReference type="SAM" id="MobiDB-lite"/>
    </source>
</evidence>
<dbReference type="InterPro" id="IPR041686">
    <property type="entry name" value="Znf-CCCH_3"/>
</dbReference>
<keyword evidence="1" id="KW-0479">Metal-binding</keyword>
<feature type="zinc finger region" description="C3H1-type" evidence="1">
    <location>
        <begin position="80"/>
        <end position="107"/>
    </location>
</feature>
<evidence type="ECO:0000313" key="5">
    <source>
        <dbReference type="Proteomes" id="UP001154078"/>
    </source>
</evidence>
<keyword evidence="1" id="KW-0863">Zinc-finger</keyword>
<feature type="domain" description="C3H1-type" evidence="3">
    <location>
        <begin position="80"/>
        <end position="107"/>
    </location>
</feature>
<dbReference type="PANTHER" id="PTHR15725:SF14">
    <property type="entry name" value="ZINC FINGER CCCH DOMAIN-CONTAINING PROTEIN 11A"/>
    <property type="match status" value="1"/>
</dbReference>
<gene>
    <name evidence="4" type="ORF">MELIAE_LOCUS10661</name>
</gene>
<feature type="region of interest" description="Disordered" evidence="2">
    <location>
        <begin position="218"/>
        <end position="247"/>
    </location>
</feature>
<accession>A0A9P0BDC6</accession>
<feature type="compositionally biased region" description="Basic and acidic residues" evidence="2">
    <location>
        <begin position="228"/>
        <end position="247"/>
    </location>
</feature>
<proteinExistence type="predicted"/>
<feature type="domain" description="C3H1-type" evidence="3">
    <location>
        <begin position="22"/>
        <end position="49"/>
    </location>
</feature>
<keyword evidence="5" id="KW-1185">Reference proteome</keyword>
<evidence type="ECO:0000256" key="1">
    <source>
        <dbReference type="PROSITE-ProRule" id="PRU00723"/>
    </source>
</evidence>
<dbReference type="EMBL" id="OV121138">
    <property type="protein sequence ID" value="CAH0561021.1"/>
    <property type="molecule type" value="Genomic_DNA"/>
</dbReference>
<dbReference type="Gene3D" id="4.10.1000.10">
    <property type="entry name" value="Zinc finger, CCCH-type"/>
    <property type="match status" value="1"/>
</dbReference>
<sequence length="412" mass="47940">MPEKNYYCPDNFFKKMTDLESPRKNNDCYFYYYSTCAKGDSCMFRHEPSALGCETMCSFWKEGKCLNVHCNFRHMELRKNRKVIPCYWESQPGGCKKPHCPFMHQSKTDEENMEKSDITKEKMNADMVVSEKCQANENYKNSGVDSLVVNFEEESDTELAPPNSPNKQQRLVKVKTLEEIKLEKIQEESAAYYSYTGYQQPNMNADNLRKRIMDRLGEKVSSNPAFSMERRAQKRETETELENRPKKFKQDVTEIKIKTLAEIRAEKRKNQQNSSSGEKKSKIDESEVTSTSDTSESTKLEVSPKRKIKLRRRPILLDSNTPNSTQPEENPPEKTETHENVVTNSGEMPEEKLFETDYLLEEKEKSKKRLDRSDSNKTMDDFLLDDDEDDGNEVSIRAEEDLLNEIDSILDD</sequence>
<feature type="compositionally biased region" description="Polar residues" evidence="2">
    <location>
        <begin position="318"/>
        <end position="328"/>
    </location>
</feature>
<evidence type="ECO:0000313" key="4">
    <source>
        <dbReference type="EMBL" id="CAH0561021.1"/>
    </source>
</evidence>
<protein>
    <recommendedName>
        <fullName evidence="3">C3H1-type domain-containing protein</fullName>
    </recommendedName>
</protein>
<feature type="compositionally biased region" description="Basic and acidic residues" evidence="2">
    <location>
        <begin position="349"/>
        <end position="380"/>
    </location>
</feature>
<organism evidence="4 5">
    <name type="scientific">Brassicogethes aeneus</name>
    <name type="common">Rape pollen beetle</name>
    <name type="synonym">Meligethes aeneus</name>
    <dbReference type="NCBI Taxonomy" id="1431903"/>
    <lineage>
        <taxon>Eukaryota</taxon>
        <taxon>Metazoa</taxon>
        <taxon>Ecdysozoa</taxon>
        <taxon>Arthropoda</taxon>
        <taxon>Hexapoda</taxon>
        <taxon>Insecta</taxon>
        <taxon>Pterygota</taxon>
        <taxon>Neoptera</taxon>
        <taxon>Endopterygota</taxon>
        <taxon>Coleoptera</taxon>
        <taxon>Polyphaga</taxon>
        <taxon>Cucujiformia</taxon>
        <taxon>Nitidulidae</taxon>
        <taxon>Meligethinae</taxon>
        <taxon>Brassicogethes</taxon>
    </lineage>
</organism>
<feature type="region of interest" description="Disordered" evidence="2">
    <location>
        <begin position="266"/>
        <end position="394"/>
    </location>
</feature>
<dbReference type="Pfam" id="PF15663">
    <property type="entry name" value="zf-CCCH_3"/>
    <property type="match status" value="1"/>
</dbReference>
<name>A0A9P0BDC6_BRAAE</name>
<feature type="compositionally biased region" description="Basic residues" evidence="2">
    <location>
        <begin position="305"/>
        <end position="314"/>
    </location>
</feature>
<keyword evidence="1" id="KW-0862">Zinc</keyword>
<dbReference type="PROSITE" id="PS50103">
    <property type="entry name" value="ZF_C3H1"/>
    <property type="match status" value="2"/>
</dbReference>
<dbReference type="FunFam" id="4.10.1000.10:FF:000026">
    <property type="entry name" value="Zinc finger CCCH domain-containing protein 11A"/>
    <property type="match status" value="1"/>
</dbReference>
<feature type="compositionally biased region" description="Acidic residues" evidence="2">
    <location>
        <begin position="382"/>
        <end position="392"/>
    </location>
</feature>
<dbReference type="GO" id="GO:0008270">
    <property type="term" value="F:zinc ion binding"/>
    <property type="evidence" value="ECO:0007669"/>
    <property type="project" value="UniProtKB-KW"/>
</dbReference>
<dbReference type="OrthoDB" id="5395350at2759"/>
<dbReference type="InterPro" id="IPR000571">
    <property type="entry name" value="Znf_CCCH"/>
</dbReference>